<reference evidence="3" key="1">
    <citation type="submission" date="2022-11" db="UniProtKB">
        <authorList>
            <consortium name="WormBaseParasite"/>
        </authorList>
    </citation>
    <scope>IDENTIFICATION</scope>
</reference>
<keyword evidence="2" id="KW-1185">Reference proteome</keyword>
<accession>A0A915JVC6</accession>
<dbReference type="Proteomes" id="UP000887565">
    <property type="component" value="Unplaced"/>
</dbReference>
<feature type="transmembrane region" description="Helical" evidence="1">
    <location>
        <begin position="39"/>
        <end position="59"/>
    </location>
</feature>
<dbReference type="WBParaSite" id="nRc.2.0.1.t30261-RA">
    <property type="protein sequence ID" value="nRc.2.0.1.t30261-RA"/>
    <property type="gene ID" value="nRc.2.0.1.g30261"/>
</dbReference>
<evidence type="ECO:0000256" key="1">
    <source>
        <dbReference type="SAM" id="Phobius"/>
    </source>
</evidence>
<proteinExistence type="predicted"/>
<evidence type="ECO:0000313" key="3">
    <source>
        <dbReference type="WBParaSite" id="nRc.2.0.1.t30261-RA"/>
    </source>
</evidence>
<keyword evidence="1" id="KW-0812">Transmembrane</keyword>
<dbReference type="AlphaFoldDB" id="A0A915JVC6"/>
<keyword evidence="1" id="KW-0472">Membrane</keyword>
<evidence type="ECO:0000313" key="2">
    <source>
        <dbReference type="Proteomes" id="UP000887565"/>
    </source>
</evidence>
<name>A0A915JVC6_ROMCU</name>
<protein>
    <submittedName>
        <fullName evidence="3">Uncharacterized protein</fullName>
    </submittedName>
</protein>
<keyword evidence="1" id="KW-1133">Transmembrane helix</keyword>
<sequence length="101" mass="11488">MVVSQSFSKILISQMSDLLSIKSRDKCLEKTSSNRAIEFLAFSYLYLNIVTPPLLFIAIEEPFFGFSSSLLLVTEEAMDFRFRCDDGISQSLIVRGYKRSS</sequence>
<organism evidence="2 3">
    <name type="scientific">Romanomermis culicivorax</name>
    <name type="common">Nematode worm</name>
    <dbReference type="NCBI Taxonomy" id="13658"/>
    <lineage>
        <taxon>Eukaryota</taxon>
        <taxon>Metazoa</taxon>
        <taxon>Ecdysozoa</taxon>
        <taxon>Nematoda</taxon>
        <taxon>Enoplea</taxon>
        <taxon>Dorylaimia</taxon>
        <taxon>Mermithida</taxon>
        <taxon>Mermithoidea</taxon>
        <taxon>Mermithidae</taxon>
        <taxon>Romanomermis</taxon>
    </lineage>
</organism>